<sequence>MSIKKLIAIAIRNFAKTSSLKLFFPSIFCPSAEPEPVTQTLPGTIA</sequence>
<evidence type="ECO:0000313" key="1">
    <source>
        <dbReference type="EMBL" id="WEK34283.1"/>
    </source>
</evidence>
<organism evidence="1 2">
    <name type="scientific">Candidatus Pseudobacter hemicellulosilyticus</name>
    <dbReference type="NCBI Taxonomy" id="3121375"/>
    <lineage>
        <taxon>Bacteria</taxon>
        <taxon>Pseudomonadati</taxon>
        <taxon>Bacteroidota</taxon>
        <taxon>Chitinophagia</taxon>
        <taxon>Chitinophagales</taxon>
        <taxon>Chitinophagaceae</taxon>
        <taxon>Pseudobacter</taxon>
    </lineage>
</organism>
<reference evidence="1" key="1">
    <citation type="submission" date="2023-03" db="EMBL/GenBank/DDBJ databases">
        <title>Andean soil-derived lignocellulolytic bacterial consortium as a source of novel taxa and putative plastic-active enzymes.</title>
        <authorList>
            <person name="Diaz-Garcia L."/>
            <person name="Chuvochina M."/>
            <person name="Feuerriegel G."/>
            <person name="Bunk B."/>
            <person name="Sproer C."/>
            <person name="Streit W.R."/>
            <person name="Rodriguez L.M."/>
            <person name="Overmann J."/>
            <person name="Jimenez D.J."/>
        </authorList>
    </citation>
    <scope>NUCLEOTIDE SEQUENCE</scope>
    <source>
        <strain evidence="1">MAG 7</strain>
    </source>
</reference>
<protein>
    <submittedName>
        <fullName evidence="1">Uncharacterized protein</fullName>
    </submittedName>
</protein>
<evidence type="ECO:0000313" key="2">
    <source>
        <dbReference type="Proteomes" id="UP001220610"/>
    </source>
</evidence>
<gene>
    <name evidence="1" type="ORF">P0Y53_17495</name>
</gene>
<dbReference type="EMBL" id="CP119311">
    <property type="protein sequence ID" value="WEK34283.1"/>
    <property type="molecule type" value="Genomic_DNA"/>
</dbReference>
<dbReference type="Proteomes" id="UP001220610">
    <property type="component" value="Chromosome"/>
</dbReference>
<dbReference type="AlphaFoldDB" id="A0AAJ5WPN7"/>
<accession>A0AAJ5WPN7</accession>
<proteinExistence type="predicted"/>
<name>A0AAJ5WPN7_9BACT</name>